<evidence type="ECO:0000256" key="1">
    <source>
        <dbReference type="SAM" id="MobiDB-lite"/>
    </source>
</evidence>
<proteinExistence type="predicted"/>
<evidence type="ECO:0000313" key="2">
    <source>
        <dbReference type="EMBL" id="GBP13934.1"/>
    </source>
</evidence>
<name>A0A4C1TIK7_EUMVA</name>
<comment type="caution">
    <text evidence="2">The sequence shown here is derived from an EMBL/GenBank/DDBJ whole genome shotgun (WGS) entry which is preliminary data.</text>
</comment>
<feature type="region of interest" description="Disordered" evidence="1">
    <location>
        <begin position="177"/>
        <end position="226"/>
    </location>
</feature>
<accession>A0A4C1TIK7</accession>
<keyword evidence="3" id="KW-1185">Reference proteome</keyword>
<reference evidence="2 3" key="1">
    <citation type="journal article" date="2019" name="Commun. Biol.">
        <title>The bagworm genome reveals a unique fibroin gene that provides high tensile strength.</title>
        <authorList>
            <person name="Kono N."/>
            <person name="Nakamura H."/>
            <person name="Ohtoshi R."/>
            <person name="Tomita M."/>
            <person name="Numata K."/>
            <person name="Arakawa K."/>
        </authorList>
    </citation>
    <scope>NUCLEOTIDE SEQUENCE [LARGE SCALE GENOMIC DNA]</scope>
</reference>
<feature type="compositionally biased region" description="Basic and acidic residues" evidence="1">
    <location>
        <begin position="216"/>
        <end position="226"/>
    </location>
</feature>
<feature type="region of interest" description="Disordered" evidence="1">
    <location>
        <begin position="131"/>
        <end position="150"/>
    </location>
</feature>
<organism evidence="2 3">
    <name type="scientific">Eumeta variegata</name>
    <name type="common">Bagworm moth</name>
    <name type="synonym">Eumeta japonica</name>
    <dbReference type="NCBI Taxonomy" id="151549"/>
    <lineage>
        <taxon>Eukaryota</taxon>
        <taxon>Metazoa</taxon>
        <taxon>Ecdysozoa</taxon>
        <taxon>Arthropoda</taxon>
        <taxon>Hexapoda</taxon>
        <taxon>Insecta</taxon>
        <taxon>Pterygota</taxon>
        <taxon>Neoptera</taxon>
        <taxon>Endopterygota</taxon>
        <taxon>Lepidoptera</taxon>
        <taxon>Glossata</taxon>
        <taxon>Ditrysia</taxon>
        <taxon>Tineoidea</taxon>
        <taxon>Psychidae</taxon>
        <taxon>Oiketicinae</taxon>
        <taxon>Eumeta</taxon>
    </lineage>
</organism>
<dbReference type="EMBL" id="BGZK01000060">
    <property type="protein sequence ID" value="GBP13934.1"/>
    <property type="molecule type" value="Genomic_DNA"/>
</dbReference>
<feature type="compositionally biased region" description="Low complexity" evidence="1">
    <location>
        <begin position="181"/>
        <end position="198"/>
    </location>
</feature>
<dbReference type="AlphaFoldDB" id="A0A4C1TIK7"/>
<sequence length="226" mass="24920">MLLLRAYSMKGTGMNASGNRIIYHRSPNRTTTPEPGVHPNSLHHGTILCVKFRRAHLNYVNGYSIGAVSDQIRYWGSSRMECVFKKKRYDNASTSRLYAPCYIQKIIMINSNNKTAVTRLLLELDNQFEQSSDRGVKSTARRRRRSQATAPAGIAMLARASADAVRALYLERCADSECGTSSARPSPSARGRSPQGRGVSALTVNNGPVADKHKHSSTDRPIKATP</sequence>
<protein>
    <submittedName>
        <fullName evidence="2">Uncharacterized protein</fullName>
    </submittedName>
</protein>
<gene>
    <name evidence="2" type="ORF">EVAR_10499_1</name>
</gene>
<evidence type="ECO:0000313" key="3">
    <source>
        <dbReference type="Proteomes" id="UP000299102"/>
    </source>
</evidence>
<dbReference type="Proteomes" id="UP000299102">
    <property type="component" value="Unassembled WGS sequence"/>
</dbReference>